<sequence length="639" mass="69111">MLPDRPEYSVPFLGAHSPAASEPEEKPLHPDAFGHGQIPPQRPRKFLSWKTVSNFWGWPAIVIGGQLLLQTLAWGFFAVVQSRGGISLPLHLAASAKAHPHTVEWLSTQMSTILAFFSTFLFSWGLRRSVTLRLRRDGMPLATFVSFIKISSRSFILDLRKPKYCLMAVVMIILTGVQTAGWSALITPRAIVISTPLIGHEIDLSSPLLRQMQSNAALNNCVTNGTNGAAFIVGQTESGYAAVKGDLSLPATFNVMDQAFNRSTGGILPLGLSPLNSSTWFPGTKTLPATIRPQWDIPRSLSSSYSLMQQGFTADVSCKFWDRTDATIPPIYIQNTTVAAWNDTTVGASKIYFATLYSYCDTPQYLNWTEAYTLTDQPNYMSMIACPSQNDYKLIFDGGRKGLYGFIGTTVCSVSPKITNIAVTYSDVIDVATGAGGVAADISGPATFSAVTALYQMVYFSQAIVSNSMGDKLRALIEEVDGDTFTANTTLRTTEEYVRGVTEYSGSVFRACLSSNTDFLNALPSTMTVPTRGMFRSETVGWIPAAPVTILELLPGTIVALLTIYSVVVAVSRHAGEPESEYFDPSDAMHLVAAAAAGGLNNVFFGTKEENIRAAEDVHVSLGTTPGRGMALIVDRGAV</sequence>
<feature type="transmembrane region" description="Helical" evidence="2">
    <location>
        <begin position="105"/>
        <end position="126"/>
    </location>
</feature>
<feature type="transmembrane region" description="Helical" evidence="2">
    <location>
        <begin position="164"/>
        <end position="185"/>
    </location>
</feature>
<keyword evidence="2" id="KW-1133">Transmembrane helix</keyword>
<protein>
    <submittedName>
        <fullName evidence="3">Uncharacterized protein</fullName>
    </submittedName>
</protein>
<proteinExistence type="predicted"/>
<keyword evidence="2" id="KW-0472">Membrane</keyword>
<evidence type="ECO:0000256" key="1">
    <source>
        <dbReference type="SAM" id="MobiDB-lite"/>
    </source>
</evidence>
<dbReference type="Proteomes" id="UP001218218">
    <property type="component" value="Unassembled WGS sequence"/>
</dbReference>
<name>A0AAD6ZWC4_9AGAR</name>
<feature type="region of interest" description="Disordered" evidence="1">
    <location>
        <begin position="1"/>
        <end position="35"/>
    </location>
</feature>
<keyword evidence="4" id="KW-1185">Reference proteome</keyword>
<gene>
    <name evidence="3" type="ORF">DFH08DRAFT_873720</name>
</gene>
<dbReference type="EMBL" id="JARIHO010000024">
    <property type="protein sequence ID" value="KAJ7342887.1"/>
    <property type="molecule type" value="Genomic_DNA"/>
</dbReference>
<dbReference type="AlphaFoldDB" id="A0AAD6ZWC4"/>
<evidence type="ECO:0000256" key="2">
    <source>
        <dbReference type="SAM" id="Phobius"/>
    </source>
</evidence>
<accession>A0AAD6ZWC4</accession>
<feature type="transmembrane region" description="Helical" evidence="2">
    <location>
        <begin position="55"/>
        <end position="80"/>
    </location>
</feature>
<comment type="caution">
    <text evidence="3">The sequence shown here is derived from an EMBL/GenBank/DDBJ whole genome shotgun (WGS) entry which is preliminary data.</text>
</comment>
<keyword evidence="2" id="KW-0812">Transmembrane</keyword>
<organism evidence="3 4">
    <name type="scientific">Mycena albidolilacea</name>
    <dbReference type="NCBI Taxonomy" id="1033008"/>
    <lineage>
        <taxon>Eukaryota</taxon>
        <taxon>Fungi</taxon>
        <taxon>Dikarya</taxon>
        <taxon>Basidiomycota</taxon>
        <taxon>Agaricomycotina</taxon>
        <taxon>Agaricomycetes</taxon>
        <taxon>Agaricomycetidae</taxon>
        <taxon>Agaricales</taxon>
        <taxon>Marasmiineae</taxon>
        <taxon>Mycenaceae</taxon>
        <taxon>Mycena</taxon>
    </lineage>
</organism>
<evidence type="ECO:0000313" key="3">
    <source>
        <dbReference type="EMBL" id="KAJ7342887.1"/>
    </source>
</evidence>
<evidence type="ECO:0000313" key="4">
    <source>
        <dbReference type="Proteomes" id="UP001218218"/>
    </source>
</evidence>
<reference evidence="3" key="1">
    <citation type="submission" date="2023-03" db="EMBL/GenBank/DDBJ databases">
        <title>Massive genome expansion in bonnet fungi (Mycena s.s.) driven by repeated elements and novel gene families across ecological guilds.</title>
        <authorList>
            <consortium name="Lawrence Berkeley National Laboratory"/>
            <person name="Harder C.B."/>
            <person name="Miyauchi S."/>
            <person name="Viragh M."/>
            <person name="Kuo A."/>
            <person name="Thoen E."/>
            <person name="Andreopoulos B."/>
            <person name="Lu D."/>
            <person name="Skrede I."/>
            <person name="Drula E."/>
            <person name="Henrissat B."/>
            <person name="Morin E."/>
            <person name="Kohler A."/>
            <person name="Barry K."/>
            <person name="LaButti K."/>
            <person name="Morin E."/>
            <person name="Salamov A."/>
            <person name="Lipzen A."/>
            <person name="Mereny Z."/>
            <person name="Hegedus B."/>
            <person name="Baldrian P."/>
            <person name="Stursova M."/>
            <person name="Weitz H."/>
            <person name="Taylor A."/>
            <person name="Grigoriev I.V."/>
            <person name="Nagy L.G."/>
            <person name="Martin F."/>
            <person name="Kauserud H."/>
        </authorList>
    </citation>
    <scope>NUCLEOTIDE SEQUENCE</scope>
    <source>
        <strain evidence="3">CBHHK002</strain>
    </source>
</reference>